<dbReference type="Proteomes" id="UP000265962">
    <property type="component" value="Unassembled WGS sequence"/>
</dbReference>
<dbReference type="GO" id="GO:0008408">
    <property type="term" value="F:3'-5' exonuclease activity"/>
    <property type="evidence" value="ECO:0007669"/>
    <property type="project" value="InterPro"/>
</dbReference>
<dbReference type="InterPro" id="IPR012337">
    <property type="entry name" value="RNaseH-like_sf"/>
</dbReference>
<dbReference type="InterPro" id="IPR041605">
    <property type="entry name" value="Exo_C"/>
</dbReference>
<gene>
    <name evidence="3" type="ORF">PROPJV5_0379</name>
</gene>
<reference evidence="4" key="1">
    <citation type="submission" date="2018-02" db="EMBL/GenBank/DDBJ databases">
        <authorList>
            <person name="Hornung B."/>
        </authorList>
    </citation>
    <scope>NUCLEOTIDE SEQUENCE [LARGE SCALE GENOMIC DNA]</scope>
</reference>
<dbReference type="InterPro" id="IPR010997">
    <property type="entry name" value="HRDC-like_sf"/>
</dbReference>
<feature type="domain" description="HRDC" evidence="2">
    <location>
        <begin position="249"/>
        <end position="335"/>
    </location>
</feature>
<sequence>MKATDLTHDSETGRNGQIDPDSGLPILAIPREGMPPLVDTAEKLAECVHALGSGTGPVAIDTERAQSFRYSGRAYLLQLRRPGSGTWLIDPQAFEPGDGSVADLSALREAIVDCEWVIHAATSDLPCLTELGLLPEKLFDTEVAGRLLGLPRVGLGTMAETFFGVHLLKEHSVADWSRRPLPTDWVAYAALDVELLVELRDLLWRRLHAEGKWSWAQQEFQHLIDTHREPHPPVAEPWRHVNGVHSVRTRRGLALVREIWGERDRLARDLDRAPSKILPDKAISELAGQVTKDSPGVPGMAEMEAIAGFKRRNARRYRGRWLAAAGRVAAMPESQLPRLRVPLEGPSHQPRNWQRSNPDAWRRWQRVRPAMNRLAKALDMPPENLIAPEALRRLAWEPLEAVDRGHVARRLSAHGAREWQCRLAAPVIVAALESAPG</sequence>
<dbReference type="AlphaFoldDB" id="A0A375I1U5"/>
<accession>A0A375I1U5</accession>
<evidence type="ECO:0000259" key="2">
    <source>
        <dbReference type="PROSITE" id="PS50967"/>
    </source>
</evidence>
<dbReference type="GO" id="GO:0006139">
    <property type="term" value="P:nucleobase-containing compound metabolic process"/>
    <property type="evidence" value="ECO:0007669"/>
    <property type="project" value="InterPro"/>
</dbReference>
<proteinExistence type="predicted"/>
<dbReference type="GO" id="GO:0003676">
    <property type="term" value="F:nucleic acid binding"/>
    <property type="evidence" value="ECO:0007669"/>
    <property type="project" value="InterPro"/>
</dbReference>
<keyword evidence="4" id="KW-1185">Reference proteome</keyword>
<keyword evidence="3" id="KW-0378">Hydrolase</keyword>
<evidence type="ECO:0000313" key="3">
    <source>
        <dbReference type="EMBL" id="SPF67363.1"/>
    </source>
</evidence>
<dbReference type="PANTHER" id="PTHR47649:SF1">
    <property type="entry name" value="RIBONUCLEASE D"/>
    <property type="match status" value="1"/>
</dbReference>
<dbReference type="CDD" id="cd06142">
    <property type="entry name" value="RNaseD_exo"/>
    <property type="match status" value="1"/>
</dbReference>
<dbReference type="GO" id="GO:0000166">
    <property type="term" value="F:nucleotide binding"/>
    <property type="evidence" value="ECO:0007669"/>
    <property type="project" value="InterPro"/>
</dbReference>
<feature type="region of interest" description="Disordered" evidence="1">
    <location>
        <begin position="1"/>
        <end position="22"/>
    </location>
</feature>
<dbReference type="InterPro" id="IPR051086">
    <property type="entry name" value="RNase_D-like"/>
</dbReference>
<evidence type="ECO:0000313" key="4">
    <source>
        <dbReference type="Proteomes" id="UP000265962"/>
    </source>
</evidence>
<dbReference type="Pfam" id="PF18305">
    <property type="entry name" value="DNA_pol_A_exoN"/>
    <property type="match status" value="1"/>
</dbReference>
<evidence type="ECO:0000256" key="1">
    <source>
        <dbReference type="SAM" id="MobiDB-lite"/>
    </source>
</evidence>
<dbReference type="PROSITE" id="PS50967">
    <property type="entry name" value="HRDC"/>
    <property type="match status" value="1"/>
</dbReference>
<dbReference type="Pfam" id="PF00570">
    <property type="entry name" value="HRDC"/>
    <property type="match status" value="1"/>
</dbReference>
<name>A0A375I1U5_9ACTN</name>
<organism evidence="3 4">
    <name type="scientific">Propionibacterium ruminifibrarum</name>
    <dbReference type="NCBI Taxonomy" id="1962131"/>
    <lineage>
        <taxon>Bacteria</taxon>
        <taxon>Bacillati</taxon>
        <taxon>Actinomycetota</taxon>
        <taxon>Actinomycetes</taxon>
        <taxon>Propionibacteriales</taxon>
        <taxon>Propionibacteriaceae</taxon>
        <taxon>Propionibacterium</taxon>
    </lineage>
</organism>
<dbReference type="InterPro" id="IPR036397">
    <property type="entry name" value="RNaseH_sf"/>
</dbReference>
<dbReference type="SUPFAM" id="SSF53098">
    <property type="entry name" value="Ribonuclease H-like"/>
    <property type="match status" value="1"/>
</dbReference>
<dbReference type="SMART" id="SM00474">
    <property type="entry name" value="35EXOc"/>
    <property type="match status" value="1"/>
</dbReference>
<dbReference type="InterPro" id="IPR002562">
    <property type="entry name" value="3'-5'_exonuclease_dom"/>
</dbReference>
<dbReference type="SUPFAM" id="SSF47819">
    <property type="entry name" value="HRDC-like"/>
    <property type="match status" value="1"/>
</dbReference>
<dbReference type="OrthoDB" id="144122at2"/>
<dbReference type="Gene3D" id="3.30.420.10">
    <property type="entry name" value="Ribonuclease H-like superfamily/Ribonuclease H"/>
    <property type="match status" value="1"/>
</dbReference>
<feature type="compositionally biased region" description="Basic and acidic residues" evidence="1">
    <location>
        <begin position="1"/>
        <end position="12"/>
    </location>
</feature>
<keyword evidence="3" id="KW-0540">Nuclease</keyword>
<dbReference type="Pfam" id="PF01612">
    <property type="entry name" value="DNA_pol_A_exo1"/>
    <property type="match status" value="1"/>
</dbReference>
<dbReference type="InterPro" id="IPR044876">
    <property type="entry name" value="HRDC_dom_sf"/>
</dbReference>
<protein>
    <submittedName>
        <fullName evidence="3">3'-5' exonuclease domain</fullName>
    </submittedName>
</protein>
<dbReference type="RefSeq" id="WP_119714619.1">
    <property type="nucleotide sequence ID" value="NZ_OMOH01000001.1"/>
</dbReference>
<keyword evidence="3" id="KW-0269">Exonuclease</keyword>
<dbReference type="EMBL" id="OMOH01000001">
    <property type="protein sequence ID" value="SPF67363.1"/>
    <property type="molecule type" value="Genomic_DNA"/>
</dbReference>
<dbReference type="InterPro" id="IPR002121">
    <property type="entry name" value="HRDC_dom"/>
</dbReference>
<dbReference type="Gene3D" id="1.10.150.80">
    <property type="entry name" value="HRDC domain"/>
    <property type="match status" value="2"/>
</dbReference>
<dbReference type="PANTHER" id="PTHR47649">
    <property type="entry name" value="RIBONUCLEASE D"/>
    <property type="match status" value="1"/>
</dbReference>